<keyword evidence="2" id="KW-1185">Reference proteome</keyword>
<sequence>MVQAIFKPQAQNNNAFLDIARNGLTQAVAKPSYRVIHVEEGRTQTKSVADFKDPFCIEWQVWSLQGVPLSDIFTHRVKLTEDKIVETERAIHPWLLEPCMADSLKKDPVVGKPRVIVKEGSTANDCLAFSIRAATILVPTGCEDKAPVTVKADFLKWIPIVITEDSTASRPPLVVAPNEEVSLSMTRTGTLKNPATVHLDRASHPQSSFIYKAIPDPDDELNDPA</sequence>
<dbReference type="Proteomes" id="UP001219568">
    <property type="component" value="Unassembled WGS sequence"/>
</dbReference>
<comment type="caution">
    <text evidence="1">The sequence shown here is derived from an EMBL/GenBank/DDBJ whole genome shotgun (WGS) entry which is preliminary data.</text>
</comment>
<proteinExistence type="predicted"/>
<evidence type="ECO:0000313" key="2">
    <source>
        <dbReference type="Proteomes" id="UP001219568"/>
    </source>
</evidence>
<reference evidence="1" key="2">
    <citation type="submission" date="2023-01" db="EMBL/GenBank/DDBJ databases">
        <authorList>
            <person name="Petersen C."/>
        </authorList>
    </citation>
    <scope>NUCLEOTIDE SEQUENCE</scope>
    <source>
        <strain evidence="1">IBT 15450</strain>
    </source>
</reference>
<evidence type="ECO:0000313" key="1">
    <source>
        <dbReference type="EMBL" id="KAJ6050938.1"/>
    </source>
</evidence>
<name>A0AAD6NBW0_PENCN</name>
<protein>
    <submittedName>
        <fullName evidence="1">Uncharacterized protein</fullName>
    </submittedName>
</protein>
<dbReference type="AlphaFoldDB" id="A0AAD6NBW0"/>
<organism evidence="1 2">
    <name type="scientific">Penicillium canescens</name>
    <dbReference type="NCBI Taxonomy" id="5083"/>
    <lineage>
        <taxon>Eukaryota</taxon>
        <taxon>Fungi</taxon>
        <taxon>Dikarya</taxon>
        <taxon>Ascomycota</taxon>
        <taxon>Pezizomycotina</taxon>
        <taxon>Eurotiomycetes</taxon>
        <taxon>Eurotiomycetidae</taxon>
        <taxon>Eurotiales</taxon>
        <taxon>Aspergillaceae</taxon>
        <taxon>Penicillium</taxon>
    </lineage>
</organism>
<dbReference type="EMBL" id="JAQJZL010000002">
    <property type="protein sequence ID" value="KAJ6050938.1"/>
    <property type="molecule type" value="Genomic_DNA"/>
</dbReference>
<reference evidence="1" key="1">
    <citation type="journal article" date="2023" name="IMA Fungus">
        <title>Comparative genomic study of the Penicillium genus elucidates a diverse pangenome and 15 lateral gene transfer events.</title>
        <authorList>
            <person name="Petersen C."/>
            <person name="Sorensen T."/>
            <person name="Nielsen M.R."/>
            <person name="Sondergaard T.E."/>
            <person name="Sorensen J.L."/>
            <person name="Fitzpatrick D.A."/>
            <person name="Frisvad J.C."/>
            <person name="Nielsen K.L."/>
        </authorList>
    </citation>
    <scope>NUCLEOTIDE SEQUENCE</scope>
    <source>
        <strain evidence="1">IBT 15450</strain>
    </source>
</reference>
<accession>A0AAD6NBW0</accession>
<gene>
    <name evidence="1" type="ORF">N7460_001472</name>
</gene>